<comment type="caution">
    <text evidence="3">The sequence shown here is derived from an EMBL/GenBank/DDBJ whole genome shotgun (WGS) entry which is preliminary data.</text>
</comment>
<keyword evidence="1" id="KW-0812">Transmembrane</keyword>
<evidence type="ECO:0000256" key="1">
    <source>
        <dbReference type="SAM" id="Phobius"/>
    </source>
</evidence>
<proteinExistence type="predicted"/>
<dbReference type="GO" id="GO:0043709">
    <property type="term" value="P:cell adhesion involved in single-species biofilm formation"/>
    <property type="evidence" value="ECO:0007669"/>
    <property type="project" value="TreeGrafter"/>
</dbReference>
<dbReference type="GO" id="GO:0005886">
    <property type="term" value="C:plasma membrane"/>
    <property type="evidence" value="ECO:0007669"/>
    <property type="project" value="TreeGrafter"/>
</dbReference>
<dbReference type="InterPro" id="IPR000160">
    <property type="entry name" value="GGDEF_dom"/>
</dbReference>
<sequence>MKRFKNFIFVLPLIAYLTLIFLKYEIKIPFRDYLILFVSGLFILSLYFFKYLDFLTSLFILSSLIEIFGGASSPVFLIFVIFFYLELIKGDFMFFPSLIPLISILKTREPIYALITYGIFIPIYFINRKIVMEKNKFESIVNDVKKFSIGMKEKHKEEIKSMIENKESKIPMTLFELYYNSLFKICESIHDAVLPTSTCLFIKNKEDGFFYLKFAKSSLNVIPDAKIDKGPLTLFYNSEVPVILDDYSGSSKNLSYYDKDYFIKSIAAYPIIPENEVEGIILLDSRKDFFFNEEKKNLILLAKKEIELLIRFYRYTEASMIEAVNFSIIQALTNKISTELERDKIINSCFEALKDIYPDTNQIIFLRSADEFLIIESDGRRYLKNIEDGIIGTAIKNNLTLKKDNMKEEIKRPFISSDERDFNIVSFIFAPFRGNVEGGIAVYSNIKNRFKESELSMLSVITDIMDTGLEKAALYEKEKRRASRDGLTGLYNHRFFQEFLQKQIEKSKRDKKVFSLLFIDIDNFKKFNDRYGHLAGDYVLKEIANVINGSIRSSDIAARYGGEEIAVILPETDDENALRTAEKIRRNIESHSIILNEQNEAINITVSIGTSSYKEGFTKEDLISLADKALYQAKSEGKNRVVKG</sequence>
<evidence type="ECO:0000259" key="2">
    <source>
        <dbReference type="PROSITE" id="PS50887"/>
    </source>
</evidence>
<reference evidence="3" key="1">
    <citation type="journal article" date="2020" name="mSystems">
        <title>Genome- and Community-Level Interaction Insights into Carbon Utilization and Element Cycling Functions of Hydrothermarchaeota in Hydrothermal Sediment.</title>
        <authorList>
            <person name="Zhou Z."/>
            <person name="Liu Y."/>
            <person name="Xu W."/>
            <person name="Pan J."/>
            <person name="Luo Z.H."/>
            <person name="Li M."/>
        </authorList>
    </citation>
    <scope>NUCLEOTIDE SEQUENCE [LARGE SCALE GENOMIC DNA]</scope>
    <source>
        <strain evidence="3">SpSt-780</strain>
    </source>
</reference>
<dbReference type="PROSITE" id="PS50887">
    <property type="entry name" value="GGDEF"/>
    <property type="match status" value="1"/>
</dbReference>
<dbReference type="SUPFAM" id="SSF55781">
    <property type="entry name" value="GAF domain-like"/>
    <property type="match status" value="2"/>
</dbReference>
<dbReference type="GO" id="GO:0052621">
    <property type="term" value="F:diguanylate cyclase activity"/>
    <property type="evidence" value="ECO:0007669"/>
    <property type="project" value="TreeGrafter"/>
</dbReference>
<organism evidence="3">
    <name type="scientific">candidate division WOR-3 bacterium</name>
    <dbReference type="NCBI Taxonomy" id="2052148"/>
    <lineage>
        <taxon>Bacteria</taxon>
        <taxon>Bacteria division WOR-3</taxon>
    </lineage>
</organism>
<feature type="transmembrane region" description="Helical" evidence="1">
    <location>
        <begin position="30"/>
        <end position="49"/>
    </location>
</feature>
<evidence type="ECO:0000313" key="3">
    <source>
        <dbReference type="EMBL" id="HGW91143.1"/>
    </source>
</evidence>
<name>A0A7C4Y517_UNCW3</name>
<dbReference type="SUPFAM" id="SSF55073">
    <property type="entry name" value="Nucleotide cyclase"/>
    <property type="match status" value="1"/>
</dbReference>
<dbReference type="InterPro" id="IPR050469">
    <property type="entry name" value="Diguanylate_Cyclase"/>
</dbReference>
<dbReference type="AlphaFoldDB" id="A0A7C4Y517"/>
<dbReference type="NCBIfam" id="TIGR00254">
    <property type="entry name" value="GGDEF"/>
    <property type="match status" value="1"/>
</dbReference>
<dbReference type="FunFam" id="3.30.70.270:FF:000001">
    <property type="entry name" value="Diguanylate cyclase domain protein"/>
    <property type="match status" value="1"/>
</dbReference>
<feature type="transmembrane region" description="Helical" evidence="1">
    <location>
        <begin position="58"/>
        <end position="85"/>
    </location>
</feature>
<dbReference type="CDD" id="cd01949">
    <property type="entry name" value="GGDEF"/>
    <property type="match status" value="1"/>
</dbReference>
<protein>
    <submittedName>
        <fullName evidence="3">GGDEF domain-containing protein</fullName>
    </submittedName>
</protein>
<gene>
    <name evidence="3" type="ORF">ENV67_01200</name>
</gene>
<dbReference type="EMBL" id="DTHG01000014">
    <property type="protein sequence ID" value="HGW91143.1"/>
    <property type="molecule type" value="Genomic_DNA"/>
</dbReference>
<dbReference type="PANTHER" id="PTHR45138:SF9">
    <property type="entry name" value="DIGUANYLATE CYCLASE DGCM-RELATED"/>
    <property type="match status" value="1"/>
</dbReference>
<dbReference type="Pfam" id="PF00990">
    <property type="entry name" value="GGDEF"/>
    <property type="match status" value="1"/>
</dbReference>
<dbReference type="Gene3D" id="3.30.70.270">
    <property type="match status" value="1"/>
</dbReference>
<keyword evidence="1" id="KW-0472">Membrane</keyword>
<dbReference type="GO" id="GO:1902201">
    <property type="term" value="P:negative regulation of bacterial-type flagellum-dependent cell motility"/>
    <property type="evidence" value="ECO:0007669"/>
    <property type="project" value="TreeGrafter"/>
</dbReference>
<dbReference type="InterPro" id="IPR043128">
    <property type="entry name" value="Rev_trsase/Diguanyl_cyclase"/>
</dbReference>
<dbReference type="SMART" id="SM00267">
    <property type="entry name" value="GGDEF"/>
    <property type="match status" value="1"/>
</dbReference>
<dbReference type="InterPro" id="IPR029016">
    <property type="entry name" value="GAF-like_dom_sf"/>
</dbReference>
<accession>A0A7C4Y517</accession>
<feature type="transmembrane region" description="Helical" evidence="1">
    <location>
        <begin position="7"/>
        <end position="24"/>
    </location>
</feature>
<keyword evidence="1" id="KW-1133">Transmembrane helix</keyword>
<dbReference type="PANTHER" id="PTHR45138">
    <property type="entry name" value="REGULATORY COMPONENTS OF SENSORY TRANSDUCTION SYSTEM"/>
    <property type="match status" value="1"/>
</dbReference>
<feature type="domain" description="GGDEF" evidence="2">
    <location>
        <begin position="512"/>
        <end position="644"/>
    </location>
</feature>
<dbReference type="InterPro" id="IPR029787">
    <property type="entry name" value="Nucleotide_cyclase"/>
</dbReference>
<dbReference type="Gene3D" id="3.30.450.40">
    <property type="match status" value="1"/>
</dbReference>